<dbReference type="InterPro" id="IPR046335">
    <property type="entry name" value="LacI/GalR-like_sensor"/>
</dbReference>
<dbReference type="Proteomes" id="UP001142462">
    <property type="component" value="Unassembled WGS sequence"/>
</dbReference>
<keyword evidence="2" id="KW-0238">DNA-binding</keyword>
<dbReference type="Gene3D" id="1.10.260.40">
    <property type="entry name" value="lambda repressor-like DNA-binding domains"/>
    <property type="match status" value="1"/>
</dbReference>
<evidence type="ECO:0000313" key="6">
    <source>
        <dbReference type="Proteomes" id="UP001142462"/>
    </source>
</evidence>
<evidence type="ECO:0000313" key="5">
    <source>
        <dbReference type="EMBL" id="GLJ62493.1"/>
    </source>
</evidence>
<evidence type="ECO:0000256" key="2">
    <source>
        <dbReference type="ARBA" id="ARBA00023125"/>
    </source>
</evidence>
<reference evidence="5" key="2">
    <citation type="submission" date="2023-01" db="EMBL/GenBank/DDBJ databases">
        <authorList>
            <person name="Sun Q."/>
            <person name="Evtushenko L."/>
        </authorList>
    </citation>
    <scope>NUCLEOTIDE SEQUENCE</scope>
    <source>
        <strain evidence="5">VKM Ac-1020</strain>
    </source>
</reference>
<dbReference type="GO" id="GO:0003700">
    <property type="term" value="F:DNA-binding transcription factor activity"/>
    <property type="evidence" value="ECO:0007669"/>
    <property type="project" value="TreeGrafter"/>
</dbReference>
<dbReference type="GO" id="GO:0000976">
    <property type="term" value="F:transcription cis-regulatory region binding"/>
    <property type="evidence" value="ECO:0007669"/>
    <property type="project" value="TreeGrafter"/>
</dbReference>
<dbReference type="SUPFAM" id="SSF47413">
    <property type="entry name" value="lambda repressor-like DNA-binding domains"/>
    <property type="match status" value="1"/>
</dbReference>
<name>A0A9W6H554_9MICO</name>
<organism evidence="5 6">
    <name type="scientific">Microbacterium barkeri</name>
    <dbReference type="NCBI Taxonomy" id="33917"/>
    <lineage>
        <taxon>Bacteria</taxon>
        <taxon>Bacillati</taxon>
        <taxon>Actinomycetota</taxon>
        <taxon>Actinomycetes</taxon>
        <taxon>Micrococcales</taxon>
        <taxon>Microbacteriaceae</taxon>
        <taxon>Microbacterium</taxon>
    </lineage>
</organism>
<reference evidence="5" key="1">
    <citation type="journal article" date="2014" name="Int. J. Syst. Evol. Microbiol.">
        <title>Complete genome sequence of Corynebacterium casei LMG S-19264T (=DSM 44701T), isolated from a smear-ripened cheese.</title>
        <authorList>
            <consortium name="US DOE Joint Genome Institute (JGI-PGF)"/>
            <person name="Walter F."/>
            <person name="Albersmeier A."/>
            <person name="Kalinowski J."/>
            <person name="Ruckert C."/>
        </authorList>
    </citation>
    <scope>NUCLEOTIDE SEQUENCE</scope>
    <source>
        <strain evidence="5">VKM Ac-1020</strain>
    </source>
</reference>
<dbReference type="PANTHER" id="PTHR30146:SF109">
    <property type="entry name" value="HTH-TYPE TRANSCRIPTIONAL REGULATOR GALS"/>
    <property type="match status" value="1"/>
</dbReference>
<evidence type="ECO:0000259" key="4">
    <source>
        <dbReference type="PROSITE" id="PS50932"/>
    </source>
</evidence>
<dbReference type="PROSITE" id="PS50932">
    <property type="entry name" value="HTH_LACI_2"/>
    <property type="match status" value="1"/>
</dbReference>
<dbReference type="InterPro" id="IPR028082">
    <property type="entry name" value="Peripla_BP_I"/>
</dbReference>
<dbReference type="Gene3D" id="3.40.50.2300">
    <property type="match status" value="2"/>
</dbReference>
<sequence length="338" mass="36030">MATMQQVAERAGVSIATVSFVVNGSKKVLPHTRERVEAAMRELGYSRNHAGSALARGRTDIIALLYPAFERNLSGTAMTFFTSAADRARERGYTLVLWPAHNEAAEITELTASGLVDGVLLMEVQLEDGRVDRLKEGRTPFALIGRTQDPEGMAWVDVDFASSVETAIEELVALGHTSILYISGATEKRFVAHGGVARARESYLQTMAQSGLTATTLTCGENSAAGRLLAAELVEHHPDATAIILMNEHAAPGLAIGLAQHGVRVPDDLSIISIGTSAHMASMAEPVLTHMDSPAAELGRLGVDAIIERINEPDRPLPQTLIPCTPGEGASVARAPRR</sequence>
<dbReference type="EMBL" id="BSEJ01000013">
    <property type="protein sequence ID" value="GLJ62493.1"/>
    <property type="molecule type" value="Genomic_DNA"/>
</dbReference>
<keyword evidence="6" id="KW-1185">Reference proteome</keyword>
<dbReference type="SUPFAM" id="SSF53822">
    <property type="entry name" value="Periplasmic binding protein-like I"/>
    <property type="match status" value="1"/>
</dbReference>
<dbReference type="RefSeq" id="WP_271174187.1">
    <property type="nucleotide sequence ID" value="NZ_BSEJ01000013.1"/>
</dbReference>
<dbReference type="PANTHER" id="PTHR30146">
    <property type="entry name" value="LACI-RELATED TRANSCRIPTIONAL REPRESSOR"/>
    <property type="match status" value="1"/>
</dbReference>
<dbReference type="AlphaFoldDB" id="A0A9W6H554"/>
<protein>
    <submittedName>
        <fullName evidence="5">LacI family transcriptional regulator</fullName>
    </submittedName>
</protein>
<keyword evidence="1" id="KW-0805">Transcription regulation</keyword>
<dbReference type="SMART" id="SM00354">
    <property type="entry name" value="HTH_LACI"/>
    <property type="match status" value="1"/>
</dbReference>
<evidence type="ECO:0000256" key="1">
    <source>
        <dbReference type="ARBA" id="ARBA00023015"/>
    </source>
</evidence>
<evidence type="ECO:0000256" key="3">
    <source>
        <dbReference type="ARBA" id="ARBA00023163"/>
    </source>
</evidence>
<feature type="domain" description="HTH lacI-type" evidence="4">
    <location>
        <begin position="2"/>
        <end position="56"/>
    </location>
</feature>
<dbReference type="Pfam" id="PF00356">
    <property type="entry name" value="LacI"/>
    <property type="match status" value="1"/>
</dbReference>
<accession>A0A9W6H554</accession>
<dbReference type="InterPro" id="IPR000843">
    <property type="entry name" value="HTH_LacI"/>
</dbReference>
<dbReference type="Pfam" id="PF13377">
    <property type="entry name" value="Peripla_BP_3"/>
    <property type="match status" value="1"/>
</dbReference>
<comment type="caution">
    <text evidence="5">The sequence shown here is derived from an EMBL/GenBank/DDBJ whole genome shotgun (WGS) entry which is preliminary data.</text>
</comment>
<gene>
    <name evidence="5" type="primary">lacI_8</name>
    <name evidence="5" type="ORF">GCM10017576_26230</name>
</gene>
<proteinExistence type="predicted"/>
<dbReference type="CDD" id="cd01392">
    <property type="entry name" value="HTH_LacI"/>
    <property type="match status" value="1"/>
</dbReference>
<dbReference type="InterPro" id="IPR010982">
    <property type="entry name" value="Lambda_DNA-bd_dom_sf"/>
</dbReference>
<keyword evidence="3" id="KW-0804">Transcription</keyword>